<dbReference type="InterPro" id="IPR052316">
    <property type="entry name" value="Speedy-Ringo_regulator"/>
</dbReference>
<keyword evidence="5" id="KW-1185">Reference proteome</keyword>
<dbReference type="GO" id="GO:0008284">
    <property type="term" value="P:positive regulation of cell population proliferation"/>
    <property type="evidence" value="ECO:0000318"/>
    <property type="project" value="GO_Central"/>
</dbReference>
<evidence type="ECO:0000313" key="5">
    <source>
        <dbReference type="Proteomes" id="UP000002277"/>
    </source>
</evidence>
<dbReference type="Bgee" id="ENSPTRG00000033791">
    <property type="expression patterns" value="Expressed in testis and 12 other cell types or tissues"/>
</dbReference>
<dbReference type="GO" id="GO:0006974">
    <property type="term" value="P:DNA damage response"/>
    <property type="evidence" value="ECO:0007669"/>
    <property type="project" value="Ensembl"/>
</dbReference>
<evidence type="ECO:0000256" key="2">
    <source>
        <dbReference type="ARBA" id="ARBA00023306"/>
    </source>
</evidence>
<dbReference type="AlphaFoldDB" id="H2RBQ6"/>
<evidence type="ECO:0000256" key="1">
    <source>
        <dbReference type="ARBA" id="ARBA00010932"/>
    </source>
</evidence>
<protein>
    <submittedName>
        <fullName evidence="4">Speedy/RINGO cell cycle regulator family member A</fullName>
    </submittedName>
</protein>
<dbReference type="EMBL" id="AACZ04002046">
    <property type="status" value="NOT_ANNOTATED_CDS"/>
    <property type="molecule type" value="Genomic_DNA"/>
</dbReference>
<dbReference type="InParanoid" id="H2RBQ6"/>
<dbReference type="GeneTree" id="ENSGT00940000154524"/>
<reference evidence="4 5" key="1">
    <citation type="journal article" date="2005" name="Nature">
        <title>Initial sequence of the chimpanzee genome and comparison with the human genome.</title>
        <authorList>
            <consortium name="Chimpanzee sequencing and analysis consortium"/>
        </authorList>
    </citation>
    <scope>NUCLEOTIDE SEQUENCE [LARGE SCALE GENOMIC DNA]</scope>
</reference>
<dbReference type="OMA" id="XKGWISL"/>
<dbReference type="GO" id="GO:0019901">
    <property type="term" value="F:protein kinase binding"/>
    <property type="evidence" value="ECO:0000318"/>
    <property type="project" value="GO_Central"/>
</dbReference>
<comment type="similarity">
    <text evidence="1">Belongs to the Speedy/Ringo family.</text>
</comment>
<dbReference type="GO" id="GO:0030295">
    <property type="term" value="F:protein kinase activator activity"/>
    <property type="evidence" value="ECO:0007669"/>
    <property type="project" value="Ensembl"/>
</dbReference>
<dbReference type="Ensembl" id="ENSPTRT00000064563.3">
    <property type="protein sequence ID" value="ENSPTRP00000056124.3"/>
    <property type="gene ID" value="ENSPTRG00000033791.3"/>
</dbReference>
<name>H2RBQ6_PANTR</name>
<dbReference type="FunCoup" id="H2RBQ6">
    <property type="interactions" value="1757"/>
</dbReference>
<dbReference type="VGNC" id="VGNC:382">
    <property type="gene designation" value="SPDYA"/>
</dbReference>
<organism evidence="4 5">
    <name type="scientific">Pan troglodytes</name>
    <name type="common">Chimpanzee</name>
    <dbReference type="NCBI Taxonomy" id="9598"/>
    <lineage>
        <taxon>Eukaryota</taxon>
        <taxon>Metazoa</taxon>
        <taxon>Chordata</taxon>
        <taxon>Craniata</taxon>
        <taxon>Vertebrata</taxon>
        <taxon>Euteleostomi</taxon>
        <taxon>Mammalia</taxon>
        <taxon>Eutheria</taxon>
        <taxon>Euarchontoglires</taxon>
        <taxon>Primates</taxon>
        <taxon>Haplorrhini</taxon>
        <taxon>Catarrhini</taxon>
        <taxon>Hominidae</taxon>
        <taxon>Pan</taxon>
    </lineage>
</organism>
<dbReference type="Pfam" id="PF11357">
    <property type="entry name" value="Spy1"/>
    <property type="match status" value="1"/>
</dbReference>
<evidence type="ECO:0000313" key="4">
    <source>
        <dbReference type="Ensembl" id="ENSPTRP00000056124.3"/>
    </source>
</evidence>
<feature type="region of interest" description="Disordered" evidence="3">
    <location>
        <begin position="231"/>
        <end position="266"/>
    </location>
</feature>
<gene>
    <name evidence="4 6" type="primary">SPDYA</name>
</gene>
<dbReference type="InterPro" id="IPR020984">
    <property type="entry name" value="Speedy"/>
</dbReference>
<reference evidence="4" key="3">
    <citation type="submission" date="2025-09" db="UniProtKB">
        <authorList>
            <consortium name="Ensembl"/>
        </authorList>
    </citation>
    <scope>IDENTIFICATION</scope>
</reference>
<dbReference type="Proteomes" id="UP000002277">
    <property type="component" value="Chromosome 2A"/>
</dbReference>
<dbReference type="eggNOG" id="KOG3938">
    <property type="taxonomic scope" value="Eukaryota"/>
</dbReference>
<sequence>MRHNQMCCETPPTVTVYVKSGSNRSHQPKKPITLKRPIFKDNWQAFEKNTHNNNKSKRPKGPCLVIQRQDMTAFFKLFDDDLIQDFLWMDCCCKIADKYLLAMTFVYFKRAKFTISEHTRINFFIKIVPNFLKLRDHVMAIAPTHYIWQRERSVHHSGAVRNYNRDEVQLPRGPSATPVDCSLCGKKRRYVRLGLSSSSSLSSHTAGVTEKHSQDSYNSLSMDIIGDPSQAYTGSEVVNDHQSNKGKKTNFLKKDKSMEWFTGSEE</sequence>
<keyword evidence="2" id="KW-0131">Cell cycle</keyword>
<dbReference type="PANTHER" id="PTHR31545:SF4">
    <property type="entry name" value="SPEEDY PROTEIN A"/>
    <property type="match status" value="1"/>
</dbReference>
<proteinExistence type="inferred from homology"/>
<reference evidence="4" key="2">
    <citation type="submission" date="2025-08" db="UniProtKB">
        <authorList>
            <consortium name="Ensembl"/>
        </authorList>
    </citation>
    <scope>IDENTIFICATION</scope>
</reference>
<dbReference type="HOGENOM" id="CLU_070353_1_2_1"/>
<dbReference type="GO" id="GO:0005654">
    <property type="term" value="C:nucleoplasm"/>
    <property type="evidence" value="ECO:0000318"/>
    <property type="project" value="GO_Central"/>
</dbReference>
<evidence type="ECO:0000313" key="6">
    <source>
        <dbReference type="VGNC" id="VGNC:382"/>
    </source>
</evidence>
<dbReference type="GO" id="GO:0000082">
    <property type="term" value="P:G1/S transition of mitotic cell cycle"/>
    <property type="evidence" value="ECO:0000318"/>
    <property type="project" value="GO_Central"/>
</dbReference>
<evidence type="ECO:0000256" key="3">
    <source>
        <dbReference type="SAM" id="MobiDB-lite"/>
    </source>
</evidence>
<dbReference type="EMBL" id="AACZ04002045">
    <property type="status" value="NOT_ANNOTATED_CDS"/>
    <property type="molecule type" value="Genomic_DNA"/>
</dbReference>
<dbReference type="PANTHER" id="PTHR31545">
    <property type="entry name" value="SEEDY PROTEIN A/C FAMILY MEMBER"/>
    <property type="match status" value="1"/>
</dbReference>
<accession>H2RBQ6</accession>